<dbReference type="Pfam" id="PF01965">
    <property type="entry name" value="DJ-1_PfpI"/>
    <property type="match status" value="1"/>
</dbReference>
<name>E0URP0_SULAO</name>
<accession>E0URP0</accession>
<dbReference type="InterPro" id="IPR029062">
    <property type="entry name" value="Class_I_gatase-like"/>
</dbReference>
<dbReference type="RefSeq" id="WP_013326740.1">
    <property type="nucleotide sequence ID" value="NC_014506.1"/>
</dbReference>
<dbReference type="HOGENOM" id="CLU_000445_44_2_7"/>
<dbReference type="PANTHER" id="PTHR48094:SF12">
    <property type="entry name" value="PARKINSON DISEASE PROTEIN 7 HOMOLOG"/>
    <property type="match status" value="1"/>
</dbReference>
<dbReference type="OrthoDB" id="9792284at2"/>
<dbReference type="InterPro" id="IPR006287">
    <property type="entry name" value="DJ-1"/>
</dbReference>
<reference evidence="3" key="1">
    <citation type="journal article" date="2010" name="Stand. Genomic Sci.">
        <title>Complete genome sequence of Sulfurimonas autotrophica type strain (OK10).</title>
        <authorList>
            <person name="Sikorski J."/>
            <person name="Munk C."/>
            <person name="Lapidus A."/>
            <person name="Djao O."/>
            <person name="Lucas S."/>
            <person name="Glavina Del Rio T."/>
            <person name="Nolan M."/>
            <person name="Tice H."/>
            <person name="Han C."/>
            <person name="Cheng J."/>
            <person name="Tapia R."/>
            <person name="Goodwin L."/>
            <person name="Pitluck S."/>
            <person name="Liolios K."/>
            <person name="Ivanova N."/>
            <person name="Mavromatis K."/>
            <person name="Mikhailova N."/>
            <person name="Pati A."/>
            <person name="Sims D."/>
            <person name="Meincke L."/>
            <person name="Brettin T."/>
            <person name="Detter J."/>
            <person name="Chen A."/>
            <person name="Palaniappan K."/>
            <person name="Land M."/>
            <person name="Hauser L."/>
            <person name="Chang Y."/>
            <person name="Jeffries C."/>
            <person name="Rohde M."/>
            <person name="Lang E."/>
            <person name="Spring S."/>
            <person name="Goker M."/>
            <person name="Woyke T."/>
            <person name="Bristow J."/>
            <person name="Eisen J."/>
            <person name="Markowitz V."/>
            <person name="Hugenholtz P."/>
            <person name="Kyrpides N."/>
            <person name="Klenk H."/>
        </authorList>
    </citation>
    <scope>NUCLEOTIDE SEQUENCE [LARGE SCALE GENOMIC DNA]</scope>
    <source>
        <strain evidence="3">ATCC BAA-671 / DSM 16294 / JCM 11897 / OK10</strain>
    </source>
</reference>
<evidence type="ECO:0000259" key="1">
    <source>
        <dbReference type="Pfam" id="PF01965"/>
    </source>
</evidence>
<dbReference type="Proteomes" id="UP000007803">
    <property type="component" value="Chromosome"/>
</dbReference>
<dbReference type="InterPro" id="IPR050325">
    <property type="entry name" value="Prot/Nucl_acid_deglycase"/>
</dbReference>
<dbReference type="SUPFAM" id="SSF52317">
    <property type="entry name" value="Class I glutamine amidotransferase-like"/>
    <property type="match status" value="1"/>
</dbReference>
<dbReference type="STRING" id="563040.Saut_0935"/>
<evidence type="ECO:0000313" key="2">
    <source>
        <dbReference type="EMBL" id="ADN08984.1"/>
    </source>
</evidence>
<feature type="domain" description="DJ-1/PfpI" evidence="1">
    <location>
        <begin position="3"/>
        <end position="165"/>
    </location>
</feature>
<dbReference type="KEGG" id="sua:Saut_0935"/>
<dbReference type="NCBIfam" id="TIGR01383">
    <property type="entry name" value="not_thiJ"/>
    <property type="match status" value="1"/>
</dbReference>
<dbReference type="Gene3D" id="3.40.50.880">
    <property type="match status" value="1"/>
</dbReference>
<keyword evidence="3" id="KW-1185">Reference proteome</keyword>
<proteinExistence type="predicted"/>
<dbReference type="CDD" id="cd03135">
    <property type="entry name" value="GATase1_DJ-1"/>
    <property type="match status" value="1"/>
</dbReference>
<sequence>MSKVLVPLANGFEEIEAVSIIDVLRRAEIKVLVASLGENMLIKGVNGITVQTDYDIRNINSDMIDMMVLPGGWGGTHALADDENVQRLLREMDAKGKNIGAICAAPFALNKAGVLKEKYTCYPSVEEQIRQEGYMGDTAMVVEDENVMTSRGPGTAICFGLAIARKLKGEDTYKALKEGLLATYCK</sequence>
<organism evidence="2 3">
    <name type="scientific">Sulfurimonas autotrophica (strain ATCC BAA-671 / DSM 16294 / JCM 11897 / OK10)</name>
    <dbReference type="NCBI Taxonomy" id="563040"/>
    <lineage>
        <taxon>Bacteria</taxon>
        <taxon>Pseudomonadati</taxon>
        <taxon>Campylobacterota</taxon>
        <taxon>Epsilonproteobacteria</taxon>
        <taxon>Campylobacterales</taxon>
        <taxon>Sulfurimonadaceae</taxon>
        <taxon>Sulfurimonas</taxon>
    </lineage>
</organism>
<dbReference type="GO" id="GO:0005737">
    <property type="term" value="C:cytoplasm"/>
    <property type="evidence" value="ECO:0007669"/>
    <property type="project" value="TreeGrafter"/>
</dbReference>
<dbReference type="AlphaFoldDB" id="E0URP0"/>
<dbReference type="EMBL" id="CP002205">
    <property type="protein sequence ID" value="ADN08984.1"/>
    <property type="molecule type" value="Genomic_DNA"/>
</dbReference>
<dbReference type="eggNOG" id="COG0693">
    <property type="taxonomic scope" value="Bacteria"/>
</dbReference>
<dbReference type="InterPro" id="IPR002818">
    <property type="entry name" value="DJ-1/PfpI"/>
</dbReference>
<gene>
    <name evidence="2" type="ordered locus">Saut_0935</name>
</gene>
<evidence type="ECO:0000313" key="3">
    <source>
        <dbReference type="Proteomes" id="UP000007803"/>
    </source>
</evidence>
<dbReference type="PANTHER" id="PTHR48094">
    <property type="entry name" value="PROTEIN/NUCLEIC ACID DEGLYCASE DJ-1-RELATED"/>
    <property type="match status" value="1"/>
</dbReference>
<protein>
    <submittedName>
        <fullName evidence="2">DJ-1 family protein</fullName>
    </submittedName>
</protein>